<dbReference type="EMBL" id="AHNQ02000022">
    <property type="protein sequence ID" value="EKO25538.1"/>
    <property type="molecule type" value="Genomic_DNA"/>
</dbReference>
<dbReference type="GO" id="GO:0005829">
    <property type="term" value="C:cytosol"/>
    <property type="evidence" value="ECO:0007669"/>
    <property type="project" value="TreeGrafter"/>
</dbReference>
<evidence type="ECO:0000313" key="5">
    <source>
        <dbReference type="Proteomes" id="UP000006324"/>
    </source>
</evidence>
<evidence type="ECO:0000256" key="3">
    <source>
        <dbReference type="ARBA" id="ARBA00023143"/>
    </source>
</evidence>
<sequence length="283" mass="33696">MKFHVFLIFYFIFFGSSDLISDNLSLLEEYKLLHSDLSNIKTYGYKSYFNDRLNKAEAKINNIQGILKTTKSRFNCAILGFGFFKIRLSNGLIGYTRQCELRLNKEFELVNKQYSFYNKIFMPREFDSDTFKIHLDKSISIETYKKEKLIVGKLLTYKVDPELLEYYGEGIYFAKDNKTIENKIMDDDRVYINVIELANYNYLSVLLRMYSILMILSEKQVPNIKFKKELIRIQIVKIANENNRLKYEVMSDYNENQTEDISDYVDQELIFLESILPFIKHDY</sequence>
<dbReference type="AlphaFoldDB" id="A0A0F6HB76"/>
<protein>
    <submittedName>
        <fullName evidence="4">Uncharacterized protein</fullName>
    </submittedName>
</protein>
<reference evidence="4 5" key="1">
    <citation type="submission" date="2012-09" db="EMBL/GenBank/DDBJ databases">
        <authorList>
            <person name="Harkins D.M."/>
            <person name="Durkin A.S."/>
            <person name="Brinkac L.M."/>
            <person name="Selengut J.D."/>
            <person name="Sanka R."/>
            <person name="DePew J."/>
            <person name="Purushe J."/>
            <person name="Chanthongthip A."/>
            <person name="Lattana O."/>
            <person name="Phetsouvanh R."/>
            <person name="Newton P.N."/>
            <person name="Vinetz J.M."/>
            <person name="Sutton G.G."/>
            <person name="Nelson W.C."/>
            <person name="Fouts D.E."/>
        </authorList>
    </citation>
    <scope>NUCLEOTIDE SEQUENCE [LARGE SCALE GENOMIC DNA]</scope>
    <source>
        <strain evidence="4 5">UI 12621</strain>
    </source>
</reference>
<evidence type="ECO:0000256" key="1">
    <source>
        <dbReference type="ARBA" id="ARBA00004117"/>
    </source>
</evidence>
<dbReference type="Proteomes" id="UP000006324">
    <property type="component" value="Unassembled WGS sequence"/>
</dbReference>
<evidence type="ECO:0000256" key="2">
    <source>
        <dbReference type="ARBA" id="ARBA00009677"/>
    </source>
</evidence>
<dbReference type="GO" id="GO:0071978">
    <property type="term" value="P:bacterial-type flagellum-dependent swarming motility"/>
    <property type="evidence" value="ECO:0007669"/>
    <property type="project" value="TreeGrafter"/>
</dbReference>
<dbReference type="RefSeq" id="WP_000668517.1">
    <property type="nucleotide sequence ID" value="NZ_AHNQ02000022.1"/>
</dbReference>
<proteinExistence type="inferred from homology"/>
<evidence type="ECO:0000313" key="4">
    <source>
        <dbReference type="EMBL" id="EKO25538.1"/>
    </source>
</evidence>
<comment type="caution">
    <text evidence="4">The sequence shown here is derived from an EMBL/GenBank/DDBJ whole genome shotgun (WGS) entry which is preliminary data.</text>
</comment>
<comment type="subcellular location">
    <subcellularLocation>
        <location evidence="1">Bacterial flagellum basal body</location>
    </subcellularLocation>
</comment>
<keyword evidence="3" id="KW-0975">Bacterial flagellum</keyword>
<dbReference type="GO" id="GO:0009425">
    <property type="term" value="C:bacterial-type flagellum basal body"/>
    <property type="evidence" value="ECO:0007669"/>
    <property type="project" value="UniProtKB-SubCell"/>
</dbReference>
<dbReference type="PANTHER" id="PTHR30435">
    <property type="entry name" value="FLAGELLAR PROTEIN"/>
    <property type="match status" value="1"/>
</dbReference>
<gene>
    <name evidence="4" type="ORF">LEP1GSC104_4715</name>
</gene>
<name>A0A0F6HB76_LEPIR</name>
<comment type="similarity">
    <text evidence="2">Belongs to the flagella basal body rod proteins family.</text>
</comment>
<accession>A0A0F6HB76</accession>
<dbReference type="PANTHER" id="PTHR30435:SF1">
    <property type="entry name" value="FLAGELLAR HOOK PROTEIN FLGE"/>
    <property type="match status" value="1"/>
</dbReference>
<organism evidence="4 5">
    <name type="scientific">Leptospira interrogans str. UI 12621</name>
    <dbReference type="NCBI Taxonomy" id="1049937"/>
    <lineage>
        <taxon>Bacteria</taxon>
        <taxon>Pseudomonadati</taxon>
        <taxon>Spirochaetota</taxon>
        <taxon>Spirochaetia</taxon>
        <taxon>Leptospirales</taxon>
        <taxon>Leptospiraceae</taxon>
        <taxon>Leptospira</taxon>
    </lineage>
</organism>
<dbReference type="GO" id="GO:0009424">
    <property type="term" value="C:bacterial-type flagellum hook"/>
    <property type="evidence" value="ECO:0007669"/>
    <property type="project" value="TreeGrafter"/>
</dbReference>